<dbReference type="HAMAP" id="MF_00080">
    <property type="entry name" value="IF_3"/>
    <property type="match status" value="1"/>
</dbReference>
<dbReference type="SUPFAM" id="SSF55200">
    <property type="entry name" value="Translation initiation factor IF3, C-terminal domain"/>
    <property type="match status" value="1"/>
</dbReference>
<evidence type="ECO:0000259" key="8">
    <source>
        <dbReference type="Pfam" id="PF05198"/>
    </source>
</evidence>
<dbReference type="Proteomes" id="UP001250932">
    <property type="component" value="Unassembled WGS sequence"/>
</dbReference>
<dbReference type="InterPro" id="IPR019813">
    <property type="entry name" value="Translation_initiation_fac3_CS"/>
</dbReference>
<comment type="subunit">
    <text evidence="4 6">Monomer.</text>
</comment>
<dbReference type="SUPFAM" id="SSF54364">
    <property type="entry name" value="Translation initiation factor IF3, N-terminal domain"/>
    <property type="match status" value="1"/>
</dbReference>
<keyword evidence="4" id="KW-0963">Cytoplasm</keyword>
<dbReference type="NCBIfam" id="TIGR00168">
    <property type="entry name" value="infC"/>
    <property type="match status" value="1"/>
</dbReference>
<name>A0ABU3K9F4_9BACT</name>
<dbReference type="Pfam" id="PF00707">
    <property type="entry name" value="IF3_C"/>
    <property type="match status" value="1"/>
</dbReference>
<feature type="domain" description="Translation initiation factor 3 N-terminal" evidence="8">
    <location>
        <begin position="11"/>
        <end position="79"/>
    </location>
</feature>
<keyword evidence="3 4" id="KW-0648">Protein biosynthesis</keyword>
<reference evidence="9 10" key="1">
    <citation type="journal article" date="2023" name="ISME J.">
        <title>Cultivation and genomic characterization of novel and ubiquitous marine nitrite-oxidizing bacteria from the Nitrospirales.</title>
        <authorList>
            <person name="Mueller A.J."/>
            <person name="Daebeler A."/>
            <person name="Herbold C.W."/>
            <person name="Kirkegaard R.H."/>
            <person name="Daims H."/>
        </authorList>
    </citation>
    <scope>NUCLEOTIDE SEQUENCE [LARGE SCALE GENOMIC DNA]</scope>
    <source>
        <strain evidence="9 10">EB</strain>
    </source>
</reference>
<evidence type="ECO:0000256" key="6">
    <source>
        <dbReference type="RuleBase" id="RU000646"/>
    </source>
</evidence>
<dbReference type="Gene3D" id="3.30.110.10">
    <property type="entry name" value="Translation initiation factor 3 (IF-3), C-terminal domain"/>
    <property type="match status" value="1"/>
</dbReference>
<dbReference type="PANTHER" id="PTHR10938">
    <property type="entry name" value="TRANSLATION INITIATION FACTOR IF-3"/>
    <property type="match status" value="1"/>
</dbReference>
<evidence type="ECO:0000256" key="5">
    <source>
        <dbReference type="NCBIfam" id="TIGR00168"/>
    </source>
</evidence>
<evidence type="ECO:0000256" key="4">
    <source>
        <dbReference type="HAMAP-Rule" id="MF_00080"/>
    </source>
</evidence>
<evidence type="ECO:0000313" key="9">
    <source>
        <dbReference type="EMBL" id="MDT7043079.1"/>
    </source>
</evidence>
<proteinExistence type="inferred from homology"/>
<dbReference type="GO" id="GO:0003743">
    <property type="term" value="F:translation initiation factor activity"/>
    <property type="evidence" value="ECO:0007669"/>
    <property type="project" value="UniProtKB-KW"/>
</dbReference>
<dbReference type="EMBL" id="JAQOUE010000001">
    <property type="protein sequence ID" value="MDT7043079.1"/>
    <property type="molecule type" value="Genomic_DNA"/>
</dbReference>
<dbReference type="PROSITE" id="PS00938">
    <property type="entry name" value="IF3"/>
    <property type="match status" value="1"/>
</dbReference>
<evidence type="ECO:0000259" key="7">
    <source>
        <dbReference type="Pfam" id="PF00707"/>
    </source>
</evidence>
<organism evidence="9 10">
    <name type="scientific">Candidatus Nitronereus thalassa</name>
    <dbReference type="NCBI Taxonomy" id="3020898"/>
    <lineage>
        <taxon>Bacteria</taxon>
        <taxon>Pseudomonadati</taxon>
        <taxon>Nitrospirota</taxon>
        <taxon>Nitrospiria</taxon>
        <taxon>Nitrospirales</taxon>
        <taxon>Nitrospiraceae</taxon>
        <taxon>Candidatus Nitronereus</taxon>
    </lineage>
</organism>
<dbReference type="Pfam" id="PF05198">
    <property type="entry name" value="IF3_N"/>
    <property type="match status" value="1"/>
</dbReference>
<accession>A0ABU3K9F4</accession>
<comment type="similarity">
    <text evidence="1 4 6">Belongs to the IF-3 family.</text>
</comment>
<keyword evidence="2 4" id="KW-0396">Initiation factor</keyword>
<dbReference type="PANTHER" id="PTHR10938:SF0">
    <property type="entry name" value="TRANSLATION INITIATION FACTOR IF-3, MITOCHONDRIAL"/>
    <property type="match status" value="1"/>
</dbReference>
<sequence length="173" mass="19947">MSRTVVAKHRVNHLIRNPEVRVIGPEGEQLGVLKTSEALKQAREAGYDLVEVAPNSEPPVCRIMDFGKFKYEQSKKEHKIRQHQKSTQVKEIKLRPRTDKHDLETKIRHIREFIAEGNKTKVTVMFRGREMANQELGRAAMGKIVEEVNEFGIIESPPRMEGRNLYMIVAPKH</sequence>
<feature type="domain" description="Translation initiation factor 3 C-terminal" evidence="7">
    <location>
        <begin position="87"/>
        <end position="172"/>
    </location>
</feature>
<dbReference type="InterPro" id="IPR019815">
    <property type="entry name" value="Translation_initiation_fac_3_C"/>
</dbReference>
<dbReference type="InterPro" id="IPR019814">
    <property type="entry name" value="Translation_initiation_fac_3_N"/>
</dbReference>
<dbReference type="Gene3D" id="3.10.20.80">
    <property type="entry name" value="Translation initiation factor 3 (IF-3), N-terminal domain"/>
    <property type="match status" value="1"/>
</dbReference>
<comment type="function">
    <text evidence="4 6">IF-3 binds to the 30S ribosomal subunit and shifts the equilibrium between 70S ribosomes and their 50S and 30S subunits in favor of the free subunits, thus enhancing the availability of 30S subunits on which protein synthesis initiation begins.</text>
</comment>
<gene>
    <name evidence="4 9" type="primary">infC</name>
    <name evidence="9" type="ORF">PPG34_12000</name>
</gene>
<dbReference type="InterPro" id="IPR036788">
    <property type="entry name" value="T_IF-3_C_sf"/>
</dbReference>
<dbReference type="InterPro" id="IPR001288">
    <property type="entry name" value="Translation_initiation_fac_3"/>
</dbReference>
<keyword evidence="10" id="KW-1185">Reference proteome</keyword>
<comment type="caution">
    <text evidence="9">The sequence shown here is derived from an EMBL/GenBank/DDBJ whole genome shotgun (WGS) entry which is preliminary data.</text>
</comment>
<evidence type="ECO:0000256" key="3">
    <source>
        <dbReference type="ARBA" id="ARBA00022917"/>
    </source>
</evidence>
<evidence type="ECO:0000256" key="1">
    <source>
        <dbReference type="ARBA" id="ARBA00005439"/>
    </source>
</evidence>
<evidence type="ECO:0000256" key="2">
    <source>
        <dbReference type="ARBA" id="ARBA00022540"/>
    </source>
</evidence>
<protein>
    <recommendedName>
        <fullName evidence="4 5">Translation initiation factor IF-3</fullName>
    </recommendedName>
</protein>
<dbReference type="InterPro" id="IPR036787">
    <property type="entry name" value="T_IF-3_N_sf"/>
</dbReference>
<comment type="subcellular location">
    <subcellularLocation>
        <location evidence="4 6">Cytoplasm</location>
    </subcellularLocation>
</comment>
<dbReference type="RefSeq" id="WP_313833563.1">
    <property type="nucleotide sequence ID" value="NZ_JAQOUE010000001.1"/>
</dbReference>
<evidence type="ECO:0000313" key="10">
    <source>
        <dbReference type="Proteomes" id="UP001250932"/>
    </source>
</evidence>